<protein>
    <submittedName>
        <fullName evidence="1">Uncharacterized protein</fullName>
    </submittedName>
</protein>
<organism evidence="1 2">
    <name type="scientific">Actinomadura hallensis</name>
    <dbReference type="NCBI Taxonomy" id="337895"/>
    <lineage>
        <taxon>Bacteria</taxon>
        <taxon>Bacillati</taxon>
        <taxon>Actinomycetota</taxon>
        <taxon>Actinomycetes</taxon>
        <taxon>Streptosporangiales</taxon>
        <taxon>Thermomonosporaceae</taxon>
        <taxon>Actinomadura</taxon>
    </lineage>
</organism>
<name>A0A543I9H0_9ACTN</name>
<accession>A0A543I9H0</accession>
<dbReference type="AlphaFoldDB" id="A0A543I9H0"/>
<evidence type="ECO:0000313" key="1">
    <source>
        <dbReference type="EMBL" id="TQM67229.1"/>
    </source>
</evidence>
<dbReference type="EMBL" id="VFPO01000001">
    <property type="protein sequence ID" value="TQM67229.1"/>
    <property type="molecule type" value="Genomic_DNA"/>
</dbReference>
<dbReference type="Proteomes" id="UP000316706">
    <property type="component" value="Unassembled WGS sequence"/>
</dbReference>
<comment type="caution">
    <text evidence="1">The sequence shown here is derived from an EMBL/GenBank/DDBJ whole genome shotgun (WGS) entry which is preliminary data.</text>
</comment>
<gene>
    <name evidence="1" type="ORF">FHX41_0834</name>
</gene>
<sequence>MALPGPGRRPEIAVLRSVRGLAAVPQKARPARCPSLIIVRWSPDRCVT</sequence>
<reference evidence="1 2" key="1">
    <citation type="submission" date="2019-06" db="EMBL/GenBank/DDBJ databases">
        <title>Sequencing the genomes of 1000 actinobacteria strains.</title>
        <authorList>
            <person name="Klenk H.-P."/>
        </authorList>
    </citation>
    <scope>NUCLEOTIDE SEQUENCE [LARGE SCALE GENOMIC DNA]</scope>
    <source>
        <strain evidence="1 2">DSM 45043</strain>
    </source>
</reference>
<keyword evidence="2" id="KW-1185">Reference proteome</keyword>
<evidence type="ECO:0000313" key="2">
    <source>
        <dbReference type="Proteomes" id="UP000316706"/>
    </source>
</evidence>
<proteinExistence type="predicted"/>